<protein>
    <submittedName>
        <fullName evidence="1">Uncharacterized protein</fullName>
    </submittedName>
</protein>
<dbReference type="AlphaFoldDB" id="A0AAI9C6X1"/>
<gene>
    <name evidence="1" type="ORF">QEG23_004808</name>
</gene>
<dbReference type="Proteomes" id="UP001218208">
    <property type="component" value="Unassembled WGS sequence"/>
</dbReference>
<sequence>MDDRIDEELFAEWLEFCAGRSEQEDWYFSGLLQGVTDPDTLAAVFARFPHADALQSRALDVLGAGHWGEHLYLQPAIAGDAQAVAAAARTWLDELARVAGRAGEPGLQATLRDVPVVAATAGQLQAAWRESGPAAYLHDVVCDVVRATRTLDTPQVAALDEALYHIASDLYLGWYIAQPLSPAAVDFAPYLAFWRLGGRGALVEGAFLVEAAGLVP</sequence>
<comment type="caution">
    <text evidence="1">The sequence shown here is derived from an EMBL/GenBank/DDBJ whole genome shotgun (WGS) entry which is preliminary data.</text>
</comment>
<evidence type="ECO:0000313" key="1">
    <source>
        <dbReference type="EMBL" id="EKT4095226.1"/>
    </source>
</evidence>
<dbReference type="RefSeq" id="WP_162621979.1">
    <property type="nucleotide sequence ID" value="NZ_CP029773.1"/>
</dbReference>
<reference evidence="1" key="1">
    <citation type="submission" date="2022-07" db="EMBL/GenBank/DDBJ databases">
        <authorList>
            <consortium name="DAFM: The Division of Animal and Food Microbiology"/>
        </authorList>
    </citation>
    <scope>NUCLEOTIDE SEQUENCE</scope>
    <source>
        <strain evidence="1">19MO01SH01-2</strain>
    </source>
</reference>
<organism evidence="1 2">
    <name type="scientific">Stenotrophomonas maltophilia</name>
    <name type="common">Pseudomonas maltophilia</name>
    <name type="synonym">Xanthomonas maltophilia</name>
    <dbReference type="NCBI Taxonomy" id="40324"/>
    <lineage>
        <taxon>Bacteria</taxon>
        <taxon>Pseudomonadati</taxon>
        <taxon>Pseudomonadota</taxon>
        <taxon>Gammaproteobacteria</taxon>
        <taxon>Lysobacterales</taxon>
        <taxon>Lysobacteraceae</taxon>
        <taxon>Stenotrophomonas</taxon>
        <taxon>Stenotrophomonas maltophilia group</taxon>
    </lineage>
</organism>
<name>A0AAI9C6X1_STEMA</name>
<proteinExistence type="predicted"/>
<accession>A0AAI9C6X1</accession>
<dbReference type="EMBL" id="ABLOJW010000052">
    <property type="protein sequence ID" value="EKT4095226.1"/>
    <property type="molecule type" value="Genomic_DNA"/>
</dbReference>
<evidence type="ECO:0000313" key="2">
    <source>
        <dbReference type="Proteomes" id="UP001218208"/>
    </source>
</evidence>